<comment type="caution">
    <text evidence="7">The sequence shown here is derived from an EMBL/GenBank/DDBJ whole genome shotgun (WGS) entry which is preliminary data.</text>
</comment>
<keyword evidence="3" id="KW-0963">Cytoplasm</keyword>
<dbReference type="GO" id="GO:0005737">
    <property type="term" value="C:cytoplasm"/>
    <property type="evidence" value="ECO:0007669"/>
    <property type="project" value="UniProtKB-SubCell"/>
</dbReference>
<dbReference type="Pfam" id="PF04570">
    <property type="entry name" value="zf-FLZ"/>
    <property type="match status" value="1"/>
</dbReference>
<dbReference type="Proteomes" id="UP000825935">
    <property type="component" value="Chromosome 18"/>
</dbReference>
<dbReference type="InterPro" id="IPR007650">
    <property type="entry name" value="Zf-FLZ_dom"/>
</dbReference>
<keyword evidence="4" id="KW-0479">Metal-binding</keyword>
<name>A0A8T2SPA5_CERRI</name>
<dbReference type="GO" id="GO:0046872">
    <property type="term" value="F:metal ion binding"/>
    <property type="evidence" value="ECO:0007669"/>
    <property type="project" value="UniProtKB-KW"/>
</dbReference>
<proteinExistence type="inferred from homology"/>
<protein>
    <recommendedName>
        <fullName evidence="6">FLZ-type domain-containing protein</fullName>
    </recommendedName>
</protein>
<evidence type="ECO:0000256" key="2">
    <source>
        <dbReference type="ARBA" id="ARBA00009374"/>
    </source>
</evidence>
<feature type="zinc finger region" description="FLZ-type" evidence="5">
    <location>
        <begin position="173"/>
        <end position="217"/>
    </location>
</feature>
<evidence type="ECO:0000313" key="8">
    <source>
        <dbReference type="Proteomes" id="UP000825935"/>
    </source>
</evidence>
<comment type="similarity">
    <text evidence="2">Belongs to the FLZ family.</text>
</comment>
<gene>
    <name evidence="7" type="ORF">KP509_18G047300</name>
</gene>
<keyword evidence="8" id="KW-1185">Reference proteome</keyword>
<evidence type="ECO:0000256" key="3">
    <source>
        <dbReference type="ARBA" id="ARBA00022490"/>
    </source>
</evidence>
<dbReference type="EMBL" id="CM035423">
    <property type="protein sequence ID" value="KAH7365801.1"/>
    <property type="molecule type" value="Genomic_DNA"/>
</dbReference>
<comment type="subcellular location">
    <subcellularLocation>
        <location evidence="1">Cytoplasm</location>
    </subcellularLocation>
</comment>
<dbReference type="PANTHER" id="PTHR33059">
    <property type="entry name" value="FCS-LIKE ZINC FINGER 5"/>
    <property type="match status" value="1"/>
</dbReference>
<accession>A0A8T2SPA5</accession>
<evidence type="ECO:0000256" key="4">
    <source>
        <dbReference type="ARBA" id="ARBA00022723"/>
    </source>
</evidence>
<feature type="domain" description="FLZ-type" evidence="6">
    <location>
        <begin position="173"/>
        <end position="217"/>
    </location>
</feature>
<reference evidence="7" key="1">
    <citation type="submission" date="2021-08" db="EMBL/GenBank/DDBJ databases">
        <title>WGS assembly of Ceratopteris richardii.</title>
        <authorList>
            <person name="Marchant D.B."/>
            <person name="Chen G."/>
            <person name="Jenkins J."/>
            <person name="Shu S."/>
            <person name="Leebens-Mack J."/>
            <person name="Grimwood J."/>
            <person name="Schmutz J."/>
            <person name="Soltis P."/>
            <person name="Soltis D."/>
            <person name="Chen Z.-H."/>
        </authorList>
    </citation>
    <scope>NUCLEOTIDE SEQUENCE</scope>
    <source>
        <strain evidence="7">Whitten #5841</strain>
        <tissue evidence="7">Leaf</tissue>
    </source>
</reference>
<evidence type="ECO:0000256" key="5">
    <source>
        <dbReference type="PROSITE-ProRule" id="PRU01131"/>
    </source>
</evidence>
<evidence type="ECO:0000259" key="6">
    <source>
        <dbReference type="PROSITE" id="PS51795"/>
    </source>
</evidence>
<evidence type="ECO:0000256" key="1">
    <source>
        <dbReference type="ARBA" id="ARBA00004496"/>
    </source>
</evidence>
<sequence length="252" mass="27429">MCGGVGVFESLRAIVAPPSVASLLHQIPQAMADCVDQEIKTSVSGYDKAPQSNQLPSFSAGMDSRNCGEAVCNERVGMEVLSATCIASKEQLDSTTSKSMPRILSIRPLCPDVDKNLKNPCNLLLSASPDHDLGVSNLSTVPAERRSGKSSIFCTLSPSNVYKPEAQDPPFANFLKACFRCGRCLGFGTDIYMYRGDMAFCSNDCRCEYMLEEKRSERVQRHSSTTASREEVDRRAVTEKVSVHAPMISVLG</sequence>
<dbReference type="PANTHER" id="PTHR33059:SF4">
    <property type="entry name" value="FCS-LIKE ZINC FINGER 5"/>
    <property type="match status" value="1"/>
</dbReference>
<dbReference type="AlphaFoldDB" id="A0A8T2SPA5"/>
<evidence type="ECO:0000313" key="7">
    <source>
        <dbReference type="EMBL" id="KAH7365801.1"/>
    </source>
</evidence>
<dbReference type="PROSITE" id="PS51795">
    <property type="entry name" value="ZF_FLZ"/>
    <property type="match status" value="1"/>
</dbReference>
<organism evidence="7 8">
    <name type="scientific">Ceratopteris richardii</name>
    <name type="common">Triangle waterfern</name>
    <dbReference type="NCBI Taxonomy" id="49495"/>
    <lineage>
        <taxon>Eukaryota</taxon>
        <taxon>Viridiplantae</taxon>
        <taxon>Streptophyta</taxon>
        <taxon>Embryophyta</taxon>
        <taxon>Tracheophyta</taxon>
        <taxon>Polypodiopsida</taxon>
        <taxon>Polypodiidae</taxon>
        <taxon>Polypodiales</taxon>
        <taxon>Pteridineae</taxon>
        <taxon>Pteridaceae</taxon>
        <taxon>Parkerioideae</taxon>
        <taxon>Ceratopteris</taxon>
    </lineage>
</organism>